<dbReference type="PROSITE" id="PS51257">
    <property type="entry name" value="PROKAR_LIPOPROTEIN"/>
    <property type="match status" value="1"/>
</dbReference>
<dbReference type="RefSeq" id="WP_020847975.1">
    <property type="nucleotide sequence ID" value="NZ_JAIQ01000101.1"/>
</dbReference>
<accession>A0A0G9JYK8</accession>
<organism evidence="2 3">
    <name type="scientific">Aliarcobacter butzleri L348</name>
    <dbReference type="NCBI Taxonomy" id="1447256"/>
    <lineage>
        <taxon>Bacteria</taxon>
        <taxon>Pseudomonadati</taxon>
        <taxon>Campylobacterota</taxon>
        <taxon>Epsilonproteobacteria</taxon>
        <taxon>Campylobacterales</taxon>
        <taxon>Arcobacteraceae</taxon>
        <taxon>Aliarcobacter</taxon>
    </lineage>
</organism>
<protein>
    <recommendedName>
        <fullName evidence="4">Lipoprotein</fullName>
    </recommendedName>
</protein>
<sequence>MFKILIFLFISLFLVSCTSKNNAFRYFDKAELEAKGIKATKKADIVKDKEVNVIFMATYLNQVDNMKDDTKTEDFLVFTYFSSLDSQNIEDNGYLFFLNENEPVSIEKIEKGNEKYKDLMLKNYWGNYYLVKFNNIEIDDNKKSFVLNLVLQDQASNKVTLGFAK</sequence>
<evidence type="ECO:0000313" key="3">
    <source>
        <dbReference type="Proteomes" id="UP000035514"/>
    </source>
</evidence>
<dbReference type="PATRIC" id="fig|1447256.3.peg.1392"/>
<gene>
    <name evidence="2" type="ORF">AA20_07125</name>
</gene>
<dbReference type="EMBL" id="JAIQ01000101">
    <property type="protein sequence ID" value="KLD99363.1"/>
    <property type="molecule type" value="Genomic_DNA"/>
</dbReference>
<feature type="chain" id="PRO_5002577506" description="Lipoprotein" evidence="1">
    <location>
        <begin position="24"/>
        <end position="165"/>
    </location>
</feature>
<reference evidence="2 3" key="1">
    <citation type="submission" date="2014-01" db="EMBL/GenBank/DDBJ databases">
        <title>Development of a Comparative Genomic Fingerprinting Assay for High Resolution Genotyping of Arcobacter butzleri.</title>
        <authorList>
            <person name="Webb A.L."/>
            <person name="Inglis G.D."/>
            <person name="Kruczkiewicz P."/>
            <person name="Selinger L.B."/>
            <person name="Taboada E.N."/>
        </authorList>
    </citation>
    <scope>NUCLEOTIDE SEQUENCE [LARGE SCALE GENOMIC DNA]</scope>
    <source>
        <strain evidence="2 3">L348</strain>
    </source>
</reference>
<feature type="signal peptide" evidence="1">
    <location>
        <begin position="1"/>
        <end position="23"/>
    </location>
</feature>
<keyword evidence="1" id="KW-0732">Signal</keyword>
<evidence type="ECO:0000256" key="1">
    <source>
        <dbReference type="SAM" id="SignalP"/>
    </source>
</evidence>
<dbReference type="AlphaFoldDB" id="A0A0G9JYK8"/>
<name>A0A0G9JYK8_9BACT</name>
<evidence type="ECO:0008006" key="4">
    <source>
        <dbReference type="Google" id="ProtNLM"/>
    </source>
</evidence>
<evidence type="ECO:0000313" key="2">
    <source>
        <dbReference type="EMBL" id="KLD99363.1"/>
    </source>
</evidence>
<dbReference type="Proteomes" id="UP000035514">
    <property type="component" value="Unassembled WGS sequence"/>
</dbReference>
<comment type="caution">
    <text evidence="2">The sequence shown here is derived from an EMBL/GenBank/DDBJ whole genome shotgun (WGS) entry which is preliminary data.</text>
</comment>
<proteinExistence type="predicted"/>